<evidence type="ECO:0000313" key="1">
    <source>
        <dbReference type="EMBL" id="CAB3981147.1"/>
    </source>
</evidence>
<dbReference type="OrthoDB" id="416454at2759"/>
<dbReference type="AlphaFoldDB" id="A0A6S7FTE8"/>
<reference evidence="1" key="1">
    <citation type="submission" date="2020-04" db="EMBL/GenBank/DDBJ databases">
        <authorList>
            <person name="Alioto T."/>
            <person name="Alioto T."/>
            <person name="Gomez Garrido J."/>
        </authorList>
    </citation>
    <scope>NUCLEOTIDE SEQUENCE</scope>
    <source>
        <strain evidence="1">A484AB</strain>
    </source>
</reference>
<comment type="caution">
    <text evidence="1">The sequence shown here is derived from an EMBL/GenBank/DDBJ whole genome shotgun (WGS) entry which is preliminary data.</text>
</comment>
<dbReference type="Proteomes" id="UP001152795">
    <property type="component" value="Unassembled WGS sequence"/>
</dbReference>
<proteinExistence type="predicted"/>
<accession>A0A6S7FTE8</accession>
<gene>
    <name evidence="1" type="ORF">PACLA_8A008799</name>
</gene>
<name>A0A6S7FTE8_PARCT</name>
<protein>
    <submittedName>
        <fullName evidence="1">Uncharacterized protein</fullName>
    </submittedName>
</protein>
<evidence type="ECO:0000313" key="2">
    <source>
        <dbReference type="Proteomes" id="UP001152795"/>
    </source>
</evidence>
<organism evidence="1 2">
    <name type="scientific">Paramuricea clavata</name>
    <name type="common">Red gorgonian</name>
    <name type="synonym">Violescent sea-whip</name>
    <dbReference type="NCBI Taxonomy" id="317549"/>
    <lineage>
        <taxon>Eukaryota</taxon>
        <taxon>Metazoa</taxon>
        <taxon>Cnidaria</taxon>
        <taxon>Anthozoa</taxon>
        <taxon>Octocorallia</taxon>
        <taxon>Malacalcyonacea</taxon>
        <taxon>Plexauridae</taxon>
        <taxon>Paramuricea</taxon>
    </lineage>
</organism>
<keyword evidence="2" id="KW-1185">Reference proteome</keyword>
<dbReference type="EMBL" id="CACRXK020000357">
    <property type="protein sequence ID" value="CAB3981147.1"/>
    <property type="molecule type" value="Genomic_DNA"/>
</dbReference>
<sequence length="108" mass="12296">MRVSTEKLHISTEKRLSVTEQRQYSTEKFDFHGITTHLYGEGDIETAAFKLTQDMERITAWCCINSLLVNPKKTKLLLLGTSQMLKKLSGTDFHITVLGEKIIPLQTV</sequence>